<dbReference type="InterPro" id="IPR000182">
    <property type="entry name" value="GNAT_dom"/>
</dbReference>
<dbReference type="AlphaFoldDB" id="A0A8H5CCM8"/>
<proteinExistence type="predicted"/>
<dbReference type="EMBL" id="JAACJK010000012">
    <property type="protein sequence ID" value="KAF5338641.1"/>
    <property type="molecule type" value="Genomic_DNA"/>
</dbReference>
<dbReference type="GO" id="GO:0016747">
    <property type="term" value="F:acyltransferase activity, transferring groups other than amino-acyl groups"/>
    <property type="evidence" value="ECO:0007669"/>
    <property type="project" value="InterPro"/>
</dbReference>
<dbReference type="SUPFAM" id="SSF55729">
    <property type="entry name" value="Acyl-CoA N-acyltransferases (Nat)"/>
    <property type="match status" value="1"/>
</dbReference>
<evidence type="ECO:0000313" key="3">
    <source>
        <dbReference type="EMBL" id="KAF5338641.1"/>
    </source>
</evidence>
<accession>A0A8H5CCM8</accession>
<dbReference type="OrthoDB" id="4080456at2759"/>
<reference evidence="3 4" key="1">
    <citation type="journal article" date="2020" name="ISME J.">
        <title>Uncovering the hidden diversity of litter-decomposition mechanisms in mushroom-forming fungi.</title>
        <authorList>
            <person name="Floudas D."/>
            <person name="Bentzer J."/>
            <person name="Ahren D."/>
            <person name="Johansson T."/>
            <person name="Persson P."/>
            <person name="Tunlid A."/>
        </authorList>
    </citation>
    <scope>NUCLEOTIDE SEQUENCE [LARGE SCALE GENOMIC DNA]</scope>
    <source>
        <strain evidence="3 4">CBS 175.51</strain>
    </source>
</reference>
<evidence type="ECO:0000256" key="1">
    <source>
        <dbReference type="SAM" id="MobiDB-lite"/>
    </source>
</evidence>
<keyword evidence="4" id="KW-1185">Reference proteome</keyword>
<dbReference type="Pfam" id="PF13673">
    <property type="entry name" value="Acetyltransf_10"/>
    <property type="match status" value="1"/>
</dbReference>
<dbReference type="Proteomes" id="UP000541558">
    <property type="component" value="Unassembled WGS sequence"/>
</dbReference>
<feature type="domain" description="N-acetyltransferase" evidence="2">
    <location>
        <begin position="150"/>
        <end position="282"/>
    </location>
</feature>
<dbReference type="Gene3D" id="3.40.630.30">
    <property type="match status" value="1"/>
</dbReference>
<protein>
    <recommendedName>
        <fullName evidence="2">N-acetyltransferase domain-containing protein</fullName>
    </recommendedName>
</protein>
<comment type="caution">
    <text evidence="3">The sequence shown here is derived from an EMBL/GenBank/DDBJ whole genome shotgun (WGS) entry which is preliminary data.</text>
</comment>
<feature type="region of interest" description="Disordered" evidence="1">
    <location>
        <begin position="46"/>
        <end position="68"/>
    </location>
</feature>
<name>A0A8H5CCM8_9AGAR</name>
<dbReference type="InterPro" id="IPR016181">
    <property type="entry name" value="Acyl_CoA_acyltransferase"/>
</dbReference>
<sequence length="293" mass="33323">MNVVWLNRFGPGKYILDQRCDICDCSERFCERMFFRFNHPVSHAKQNRRRSRSELGSSKSPVTPVASIRPSSHVNEEVIDALNSVITTPFETSFISRLQGTKSAWSPAPVAVDWDTISPWMRLMSEVRQHFALASGDSVLDHSMESDAPIIYTTLQPEHLPQVHDLLERVFWSGIDVSDSMDYVPEKATIVATYKKLVVGIAILSSPLETYITYLAVKAGWDKAQIAKNMLYHLISRNPKKDITLHVSANNSAMLLYNQFGFKAEEFVVGFYDDYLDPLSRASKNAFKLRLRQ</sequence>
<evidence type="ECO:0000313" key="4">
    <source>
        <dbReference type="Proteomes" id="UP000541558"/>
    </source>
</evidence>
<dbReference type="PROSITE" id="PS51186">
    <property type="entry name" value="GNAT"/>
    <property type="match status" value="1"/>
</dbReference>
<gene>
    <name evidence="3" type="ORF">D9611_012755</name>
</gene>
<organism evidence="3 4">
    <name type="scientific">Ephemerocybe angulata</name>
    <dbReference type="NCBI Taxonomy" id="980116"/>
    <lineage>
        <taxon>Eukaryota</taxon>
        <taxon>Fungi</taxon>
        <taxon>Dikarya</taxon>
        <taxon>Basidiomycota</taxon>
        <taxon>Agaricomycotina</taxon>
        <taxon>Agaricomycetes</taxon>
        <taxon>Agaricomycetidae</taxon>
        <taxon>Agaricales</taxon>
        <taxon>Agaricineae</taxon>
        <taxon>Psathyrellaceae</taxon>
        <taxon>Ephemerocybe</taxon>
    </lineage>
</organism>
<evidence type="ECO:0000259" key="2">
    <source>
        <dbReference type="PROSITE" id="PS51186"/>
    </source>
</evidence>